<name>A0A481Z5S7_9VIRU</name>
<reference evidence="1" key="1">
    <citation type="journal article" date="2019" name="MBio">
        <title>Virus Genomes from Deep Sea Sediments Expand the Ocean Megavirome and Support Independent Origins of Viral Gigantism.</title>
        <authorList>
            <person name="Backstrom D."/>
            <person name="Yutin N."/>
            <person name="Jorgensen S.L."/>
            <person name="Dharamshi J."/>
            <person name="Homa F."/>
            <person name="Zaremba-Niedwiedzka K."/>
            <person name="Spang A."/>
            <person name="Wolf Y.I."/>
            <person name="Koonin E.V."/>
            <person name="Ettema T.J."/>
        </authorList>
    </citation>
    <scope>NUCLEOTIDE SEQUENCE</scope>
</reference>
<proteinExistence type="predicted"/>
<accession>A0A481Z5S7</accession>
<protein>
    <submittedName>
        <fullName evidence="1">Uncharacterized protein</fullName>
    </submittedName>
</protein>
<gene>
    <name evidence="1" type="ORF">LCPAC201_02470</name>
</gene>
<organism evidence="1">
    <name type="scientific">Pithovirus LCPAC201</name>
    <dbReference type="NCBI Taxonomy" id="2506591"/>
    <lineage>
        <taxon>Viruses</taxon>
        <taxon>Pithoviruses</taxon>
    </lineage>
</organism>
<evidence type="ECO:0000313" key="1">
    <source>
        <dbReference type="EMBL" id="QBK90946.1"/>
    </source>
</evidence>
<dbReference type="EMBL" id="MK500504">
    <property type="protein sequence ID" value="QBK90946.1"/>
    <property type="molecule type" value="Genomic_DNA"/>
</dbReference>
<sequence length="213" mass="24334">MNSSISTKISLTQFHLLFSKEKSPTKEEQMEYQKAVRSETLYHKDLNVAELVCTSPSWLQWYLTGIMGGKDPDAIGYVTIRAWYSLSSGNFYVKGIWADIEDGDRDTIGFYHLTIPGDSSVILESDWTYDDGYRDVAKVVELDMYPTDELILPEDAVEVYQYELITERHTTSLDLYLAVTHPSGQLEMELIMRLGAKRLAELLTSPKEIKSEQ</sequence>